<dbReference type="PROSITE" id="PS51318">
    <property type="entry name" value="TAT"/>
    <property type="match status" value="1"/>
</dbReference>
<sequence>MPRSAFPLRAARRSLLFAGLALAGGGMDPALAQQHAPAGARPGAAAAPAPRPRGRVGAGAAAPAAAGGQKVCYAFARAARSEPPRREVLLMVTHRAGQSHDEIAIRAGHAYPRTAAEVTLAAAGREAKLYTNGESAYVRAEDRGAVIAALRRGDEAVAHGPGPGGRGSATDRFPLSGFAAAYEAISRECPAPAPRGGRR</sequence>
<evidence type="ECO:0000256" key="4">
    <source>
        <dbReference type="SAM" id="SignalP"/>
    </source>
</evidence>
<accession>A0ABS7F631</accession>
<feature type="signal peptide" evidence="4">
    <location>
        <begin position="1"/>
        <end position="23"/>
    </location>
</feature>
<dbReference type="RefSeq" id="WP_220118856.1">
    <property type="nucleotide sequence ID" value="NZ_JAHZUY010000068.1"/>
</dbReference>
<feature type="compositionally biased region" description="Low complexity" evidence="3">
    <location>
        <begin position="36"/>
        <end position="48"/>
    </location>
</feature>
<comment type="caution">
    <text evidence="5">The sequence shown here is derived from an EMBL/GenBank/DDBJ whole genome shotgun (WGS) entry which is preliminary data.</text>
</comment>
<keyword evidence="4" id="KW-0732">Signal</keyword>
<dbReference type="InterPro" id="IPR006311">
    <property type="entry name" value="TAT_signal"/>
</dbReference>
<dbReference type="PRINTS" id="PR00456">
    <property type="entry name" value="RIBOSOMALP2"/>
</dbReference>
<dbReference type="Proteomes" id="UP001519924">
    <property type="component" value="Unassembled WGS sequence"/>
</dbReference>
<gene>
    <name evidence="5" type="ORF">K1J50_16450</name>
</gene>
<feature type="chain" id="PRO_5045522118" evidence="4">
    <location>
        <begin position="24"/>
        <end position="199"/>
    </location>
</feature>
<keyword evidence="6" id="KW-1185">Reference proteome</keyword>
<feature type="region of interest" description="Disordered" evidence="3">
    <location>
        <begin position="33"/>
        <end position="61"/>
    </location>
</feature>
<keyword evidence="2" id="KW-0687">Ribonucleoprotein</keyword>
<keyword evidence="1" id="KW-0689">Ribosomal protein</keyword>
<evidence type="ECO:0000313" key="5">
    <source>
        <dbReference type="EMBL" id="MBW8271076.1"/>
    </source>
</evidence>
<evidence type="ECO:0000256" key="2">
    <source>
        <dbReference type="ARBA" id="ARBA00023274"/>
    </source>
</evidence>
<dbReference type="EMBL" id="JAHZUY010000068">
    <property type="protein sequence ID" value="MBW8271076.1"/>
    <property type="molecule type" value="Genomic_DNA"/>
</dbReference>
<dbReference type="InterPro" id="IPR001859">
    <property type="entry name" value="Ribosomal_P1/P2_euk"/>
</dbReference>
<evidence type="ECO:0000256" key="1">
    <source>
        <dbReference type="ARBA" id="ARBA00022980"/>
    </source>
</evidence>
<evidence type="ECO:0000313" key="6">
    <source>
        <dbReference type="Proteomes" id="UP001519924"/>
    </source>
</evidence>
<reference evidence="5 6" key="1">
    <citation type="submission" date="2021-08" db="EMBL/GenBank/DDBJ databases">
        <title>Caldovatus sediminis gen. nov., sp. nov., a moderately thermophilic bacterium isolated from a hot spring.</title>
        <authorList>
            <person name="Hu C.-J."/>
            <person name="Li W.-J."/>
            <person name="Xian W.-D."/>
        </authorList>
    </citation>
    <scope>NUCLEOTIDE SEQUENCE [LARGE SCALE GENOMIC DNA]</scope>
    <source>
        <strain evidence="5 6">SYSU G05006</strain>
    </source>
</reference>
<protein>
    <submittedName>
        <fullName evidence="5">Uncharacterized protein</fullName>
    </submittedName>
</protein>
<evidence type="ECO:0000256" key="3">
    <source>
        <dbReference type="SAM" id="MobiDB-lite"/>
    </source>
</evidence>
<proteinExistence type="predicted"/>
<organism evidence="5 6">
    <name type="scientific">Caldovatus aquaticus</name>
    <dbReference type="NCBI Taxonomy" id="2865671"/>
    <lineage>
        <taxon>Bacteria</taxon>
        <taxon>Pseudomonadati</taxon>
        <taxon>Pseudomonadota</taxon>
        <taxon>Alphaproteobacteria</taxon>
        <taxon>Acetobacterales</taxon>
        <taxon>Roseomonadaceae</taxon>
        <taxon>Caldovatus</taxon>
    </lineage>
</organism>
<name>A0ABS7F631_9PROT</name>